<dbReference type="NCBIfam" id="NF046077">
    <property type="entry name" value="LPS_M949_RS01915"/>
    <property type="match status" value="1"/>
</dbReference>
<keyword evidence="2" id="KW-0732">Signal</keyword>
<sequence length="276" mass="30670">MRKTLWILLLASLAACSDNANQQAQTGSPAATASVSPDSVPSTPTTRYTPQAVKLADIPAKLRLPGQLLEAWRWNDANGENMLVAFRTVSNSKQQANPSSDSTEEQEMTDLERTARLAVRQYVRQPKQTEYSELWRLQDAVTDCPLDMTLRLQPGSTTVTDLDQNGRSETTLVYALACRGDISGADLKLIMRAGAAKYALRGSSLVQYDSVPAQQQQPRNPCCLDKLSAAQREQGNTEGYYQTEAEFRTAPPAFLTFARQHWQKFSVEEQVEHEDL</sequence>
<organism evidence="3 4">
    <name type="scientific">Hymenobacter telluris</name>
    <dbReference type="NCBI Taxonomy" id="2816474"/>
    <lineage>
        <taxon>Bacteria</taxon>
        <taxon>Pseudomonadati</taxon>
        <taxon>Bacteroidota</taxon>
        <taxon>Cytophagia</taxon>
        <taxon>Cytophagales</taxon>
        <taxon>Hymenobacteraceae</taxon>
        <taxon>Hymenobacter</taxon>
    </lineage>
</organism>
<dbReference type="PROSITE" id="PS51257">
    <property type="entry name" value="PROKAR_LIPOPROTEIN"/>
    <property type="match status" value="1"/>
</dbReference>
<dbReference type="EMBL" id="JAFLQZ010000005">
    <property type="protein sequence ID" value="MBO0358238.1"/>
    <property type="molecule type" value="Genomic_DNA"/>
</dbReference>
<evidence type="ECO:0000256" key="2">
    <source>
        <dbReference type="SAM" id="SignalP"/>
    </source>
</evidence>
<evidence type="ECO:0000313" key="3">
    <source>
        <dbReference type="EMBL" id="MBO0358238.1"/>
    </source>
</evidence>
<reference evidence="3" key="1">
    <citation type="submission" date="2021-03" db="EMBL/GenBank/DDBJ databases">
        <authorList>
            <person name="Kim M.K."/>
        </authorList>
    </citation>
    <scope>NUCLEOTIDE SEQUENCE</scope>
    <source>
        <strain evidence="3">BT186</strain>
    </source>
</reference>
<feature type="compositionally biased region" description="Low complexity" evidence="1">
    <location>
        <begin position="28"/>
        <end position="46"/>
    </location>
</feature>
<feature type="compositionally biased region" description="Polar residues" evidence="1">
    <location>
        <begin position="89"/>
        <end position="101"/>
    </location>
</feature>
<proteinExistence type="predicted"/>
<comment type="caution">
    <text evidence="3">The sequence shown here is derived from an EMBL/GenBank/DDBJ whole genome shotgun (WGS) entry which is preliminary data.</text>
</comment>
<accession>A0A939EYI4</accession>
<feature type="signal peptide" evidence="2">
    <location>
        <begin position="1"/>
        <end position="20"/>
    </location>
</feature>
<feature type="region of interest" description="Disordered" evidence="1">
    <location>
        <begin position="89"/>
        <end position="108"/>
    </location>
</feature>
<gene>
    <name evidence="3" type="ORF">J0X19_09815</name>
</gene>
<name>A0A939EYI4_9BACT</name>
<feature type="region of interest" description="Disordered" evidence="1">
    <location>
        <begin position="23"/>
        <end position="48"/>
    </location>
</feature>
<feature type="chain" id="PRO_5037298306" description="Lipoprotein" evidence="2">
    <location>
        <begin position="21"/>
        <end position="276"/>
    </location>
</feature>
<evidence type="ECO:0008006" key="5">
    <source>
        <dbReference type="Google" id="ProtNLM"/>
    </source>
</evidence>
<protein>
    <recommendedName>
        <fullName evidence="5">Lipoprotein</fullName>
    </recommendedName>
</protein>
<evidence type="ECO:0000256" key="1">
    <source>
        <dbReference type="SAM" id="MobiDB-lite"/>
    </source>
</evidence>
<dbReference type="RefSeq" id="WP_206984180.1">
    <property type="nucleotide sequence ID" value="NZ_JAFLQZ010000005.1"/>
</dbReference>
<dbReference type="Proteomes" id="UP000664144">
    <property type="component" value="Unassembled WGS sequence"/>
</dbReference>
<keyword evidence="4" id="KW-1185">Reference proteome</keyword>
<dbReference type="InterPro" id="IPR058148">
    <property type="entry name" value="M949_RS01915-like_dom"/>
</dbReference>
<dbReference type="AlphaFoldDB" id="A0A939EYI4"/>
<evidence type="ECO:0000313" key="4">
    <source>
        <dbReference type="Proteomes" id="UP000664144"/>
    </source>
</evidence>